<feature type="compositionally biased region" description="Polar residues" evidence="10">
    <location>
        <begin position="169"/>
        <end position="186"/>
    </location>
</feature>
<dbReference type="InterPro" id="IPR036879">
    <property type="entry name" value="TF_MADSbox_sf"/>
</dbReference>
<evidence type="ECO:0000256" key="2">
    <source>
        <dbReference type="ARBA" id="ARBA00022473"/>
    </source>
</evidence>
<protein>
    <submittedName>
        <fullName evidence="13">Myocyte-specific enhancer factor 2 isoform X5</fullName>
    </submittedName>
</protein>
<evidence type="ECO:0000259" key="11">
    <source>
        <dbReference type="PROSITE" id="PS50066"/>
    </source>
</evidence>
<evidence type="ECO:0000256" key="1">
    <source>
        <dbReference type="ARBA" id="ARBA00004123"/>
    </source>
</evidence>
<dbReference type="SUPFAM" id="SSF55455">
    <property type="entry name" value="SRF-like"/>
    <property type="match status" value="1"/>
</dbReference>
<keyword evidence="3" id="KW-0597">Phosphoprotein</keyword>
<evidence type="ECO:0000256" key="4">
    <source>
        <dbReference type="ARBA" id="ARBA00022782"/>
    </source>
</evidence>
<proteinExistence type="predicted"/>
<dbReference type="GeneID" id="105228884"/>
<dbReference type="SMART" id="SM00432">
    <property type="entry name" value="MADS"/>
    <property type="match status" value="1"/>
</dbReference>
<feature type="region of interest" description="Disordered" evidence="10">
    <location>
        <begin position="325"/>
        <end position="386"/>
    </location>
</feature>
<sequence>MGRKKIQISRITDERNRQVTFNKRKFGVMKKAYELSVLCDCEIALIIFSSSNKLYQYASTDMDKVLLKYTEYNEPHESLTNKNIIEKENKNGVMSPDSPEQEADFTLTPRTEAKYNKIDEDFQLMIQRTQMGGASASGRNLGNTNYTLPVSVPVPGAYGDAMLQASPQMSHTNISPRPSSSETDSGGMSLIIYPSGSMLEMSNGYPHSHSPLGGSPSPGPSPGLAHHLSHKQQSPGGQNGRASNLRLVLPTPLAQNMSAADEISYGDQRHNQASLNTPVVTLQTPIPNMSGYTFGPQDFSMSSSDVMSLQPWTTHQGLVQHTGLPHLAVPNSTPPPATSPVSIKVKSEPQSPPRDLSGCHHQQNSNGSAGSSGSGGGGGGSSSNSVSTANALALANMNATAVIAGGSGGVNSASEQAANLSVLSHPQQHLVMGGSRPSSTGHLTPTQGDFIIFNTGSVTPTNVPSPDLRLTANQQAQQQHQQAQQQQQQQQLNDYDGPNQAHKRPRISGGWPQ</sequence>
<organism evidence="12 13">
    <name type="scientific">Bactrocera dorsalis</name>
    <name type="common">Oriental fruit fly</name>
    <name type="synonym">Dacus dorsalis</name>
    <dbReference type="NCBI Taxonomy" id="27457"/>
    <lineage>
        <taxon>Eukaryota</taxon>
        <taxon>Metazoa</taxon>
        <taxon>Ecdysozoa</taxon>
        <taxon>Arthropoda</taxon>
        <taxon>Hexapoda</taxon>
        <taxon>Insecta</taxon>
        <taxon>Pterygota</taxon>
        <taxon>Neoptera</taxon>
        <taxon>Endopterygota</taxon>
        <taxon>Diptera</taxon>
        <taxon>Brachycera</taxon>
        <taxon>Muscomorpha</taxon>
        <taxon>Tephritoidea</taxon>
        <taxon>Tephritidae</taxon>
        <taxon>Bactrocera</taxon>
        <taxon>Bactrocera</taxon>
    </lineage>
</organism>
<dbReference type="PROSITE" id="PS00350">
    <property type="entry name" value="MADS_BOX_1"/>
    <property type="match status" value="1"/>
</dbReference>
<evidence type="ECO:0000256" key="3">
    <source>
        <dbReference type="ARBA" id="ARBA00022553"/>
    </source>
</evidence>
<dbReference type="PANTHER" id="PTHR11945:SF534">
    <property type="entry name" value="MYOCYTE-SPECIFIC ENHANCER FACTOR 2"/>
    <property type="match status" value="1"/>
</dbReference>
<feature type="compositionally biased region" description="Polar residues" evidence="10">
    <location>
        <begin position="231"/>
        <end position="242"/>
    </location>
</feature>
<keyword evidence="5" id="KW-0805">Transcription regulation</keyword>
<dbReference type="PRINTS" id="PR00404">
    <property type="entry name" value="MADSDOMAIN"/>
</dbReference>
<feature type="domain" description="MADS-box" evidence="11">
    <location>
        <begin position="1"/>
        <end position="61"/>
    </location>
</feature>
<evidence type="ECO:0000313" key="13">
    <source>
        <dbReference type="RefSeq" id="XP_049309140.1"/>
    </source>
</evidence>
<dbReference type="Gene3D" id="3.40.1810.10">
    <property type="entry name" value="Transcription factor, MADS-box"/>
    <property type="match status" value="1"/>
</dbReference>
<dbReference type="InterPro" id="IPR002100">
    <property type="entry name" value="TF_MADSbox"/>
</dbReference>
<evidence type="ECO:0000256" key="7">
    <source>
        <dbReference type="ARBA" id="ARBA00023159"/>
    </source>
</evidence>
<comment type="subcellular location">
    <subcellularLocation>
        <location evidence="1">Nucleus</location>
    </subcellularLocation>
</comment>
<feature type="region of interest" description="Disordered" evidence="10">
    <location>
        <begin position="169"/>
        <end position="243"/>
    </location>
</feature>
<dbReference type="PROSITE" id="PS50066">
    <property type="entry name" value="MADS_BOX_2"/>
    <property type="match status" value="1"/>
</dbReference>
<feature type="region of interest" description="Disordered" evidence="10">
    <location>
        <begin position="457"/>
        <end position="513"/>
    </location>
</feature>
<dbReference type="Pfam" id="PF12347">
    <property type="entry name" value="HJURP_C"/>
    <property type="match status" value="1"/>
</dbReference>
<keyword evidence="9" id="KW-0539">Nucleus</keyword>
<keyword evidence="6" id="KW-0238">DNA-binding</keyword>
<dbReference type="RefSeq" id="XP_049309140.1">
    <property type="nucleotide sequence ID" value="XM_049453183.1"/>
</dbReference>
<keyword evidence="2" id="KW-0217">Developmental protein</keyword>
<keyword evidence="8" id="KW-0804">Transcription</keyword>
<keyword evidence="7" id="KW-0010">Activator</keyword>
<dbReference type="InterPro" id="IPR022102">
    <property type="entry name" value="HJURP_C"/>
</dbReference>
<accession>A0ABM3JIT7</accession>
<evidence type="ECO:0000313" key="12">
    <source>
        <dbReference type="Proteomes" id="UP001652620"/>
    </source>
</evidence>
<dbReference type="Pfam" id="PF00319">
    <property type="entry name" value="SRF-TF"/>
    <property type="match status" value="1"/>
</dbReference>
<name>A0ABM3JIT7_BACDO</name>
<evidence type="ECO:0000256" key="8">
    <source>
        <dbReference type="ARBA" id="ARBA00023163"/>
    </source>
</evidence>
<evidence type="ECO:0000256" key="9">
    <source>
        <dbReference type="ARBA" id="ARBA00023242"/>
    </source>
</evidence>
<keyword evidence="12" id="KW-1185">Reference proteome</keyword>
<evidence type="ECO:0000256" key="10">
    <source>
        <dbReference type="SAM" id="MobiDB-lite"/>
    </source>
</evidence>
<feature type="compositionally biased region" description="Gly residues" evidence="10">
    <location>
        <begin position="370"/>
        <end position="381"/>
    </location>
</feature>
<dbReference type="InterPro" id="IPR033896">
    <property type="entry name" value="MEF2-like_N"/>
</dbReference>
<evidence type="ECO:0000256" key="6">
    <source>
        <dbReference type="ARBA" id="ARBA00023125"/>
    </source>
</evidence>
<feature type="compositionally biased region" description="Low complexity" evidence="10">
    <location>
        <begin position="474"/>
        <end position="491"/>
    </location>
</feature>
<gene>
    <name evidence="13" type="primary">LOC105228884</name>
</gene>
<keyword evidence="4" id="KW-0221">Differentiation</keyword>
<dbReference type="CDD" id="cd00265">
    <property type="entry name" value="MADS_MEF2_like"/>
    <property type="match status" value="1"/>
</dbReference>
<reference evidence="13" key="1">
    <citation type="submission" date="2025-08" db="UniProtKB">
        <authorList>
            <consortium name="RefSeq"/>
        </authorList>
    </citation>
    <scope>IDENTIFICATION</scope>
    <source>
        <tissue evidence="13">Adult</tissue>
    </source>
</reference>
<dbReference type="Proteomes" id="UP001652620">
    <property type="component" value="Chromosome 3"/>
</dbReference>
<evidence type="ECO:0000256" key="5">
    <source>
        <dbReference type="ARBA" id="ARBA00023015"/>
    </source>
</evidence>
<feature type="compositionally biased region" description="Low complexity" evidence="10">
    <location>
        <begin position="206"/>
        <end position="215"/>
    </location>
</feature>
<dbReference type="PANTHER" id="PTHR11945">
    <property type="entry name" value="MADS BOX PROTEIN"/>
    <property type="match status" value="1"/>
</dbReference>